<sequence length="443" mass="42980">MKKLSILAASLVSAVMFSQVQDAMSYQAIIRNSSNQLVSNQNVGMRFSILKGSTTGTVVYSETQTQSTNINGLVTVKIGAGTLVSGSYSTINWGSDIYFIKIETDPNGANNYTITGISQLLSVPYALYAKTSGSSIPGPQGIQGVTGPTGPVGAQGMQGIQGVTGPTGAVGAQGLIGATGVTGAQGIQGIQGVTGPTGPVGAQGLIGATGVTGAQGMQGIQGVTGPTGAVGAQGLIGATGVTGAQGIQGIQGVTGPTGAVGAQGLIGVTGAGFSNGTAGGQIILTNSTAPFAPGAPVNMSGDATINTSGVLTIGANKISTTKIADASVTVAKISTTSGTASSSTYLRGDGTWAAPSSGGAQLLTGTATATMPAAGNAGSFTITVNGAAVGDAVIVNPTGNIPAGDYPPIFTPKVTSANTITVYVYDAGSAGGSSFSFKATVIK</sequence>
<evidence type="ECO:0000313" key="4">
    <source>
        <dbReference type="Proteomes" id="UP000278288"/>
    </source>
</evidence>
<protein>
    <submittedName>
        <fullName evidence="3">Collagen-like protein</fullName>
    </submittedName>
</protein>
<dbReference type="KEGG" id="cnk:EG343_24375"/>
<dbReference type="InterPro" id="IPR050938">
    <property type="entry name" value="Collagen_Structural_Proteins"/>
</dbReference>
<dbReference type="RefSeq" id="WP_123860314.1">
    <property type="nucleotide sequence ID" value="NZ_CP033923.1"/>
</dbReference>
<dbReference type="PANTHER" id="PTHR37456:SF3">
    <property type="entry name" value="COLLAGEN ALPHA-1(XXV) CHAIN"/>
    <property type="match status" value="1"/>
</dbReference>
<keyword evidence="2" id="KW-0732">Signal</keyword>
<accession>A0AAD0YSQ8</accession>
<dbReference type="InterPro" id="IPR008160">
    <property type="entry name" value="Collagen"/>
</dbReference>
<dbReference type="EMBL" id="CP033923">
    <property type="protein sequence ID" value="AZA93518.1"/>
    <property type="molecule type" value="Genomic_DNA"/>
</dbReference>
<dbReference type="PANTHER" id="PTHR37456">
    <property type="entry name" value="SI:CH211-266K2.1"/>
    <property type="match status" value="1"/>
</dbReference>
<keyword evidence="4" id="KW-1185">Reference proteome</keyword>
<keyword evidence="3" id="KW-0176">Collagen</keyword>
<dbReference type="Pfam" id="PF01391">
    <property type="entry name" value="Collagen"/>
    <property type="match status" value="2"/>
</dbReference>
<feature type="signal peptide" evidence="2">
    <location>
        <begin position="1"/>
        <end position="22"/>
    </location>
</feature>
<evidence type="ECO:0000256" key="1">
    <source>
        <dbReference type="ARBA" id="ARBA00022737"/>
    </source>
</evidence>
<evidence type="ECO:0000256" key="2">
    <source>
        <dbReference type="SAM" id="SignalP"/>
    </source>
</evidence>
<dbReference type="AlphaFoldDB" id="A0AAD0YSQ8"/>
<evidence type="ECO:0000313" key="3">
    <source>
        <dbReference type="EMBL" id="AZA93518.1"/>
    </source>
</evidence>
<keyword evidence="1" id="KW-0677">Repeat</keyword>
<organism evidence="3 4">
    <name type="scientific">Chryseobacterium nakagawai</name>
    <dbReference type="NCBI Taxonomy" id="1241982"/>
    <lineage>
        <taxon>Bacteria</taxon>
        <taxon>Pseudomonadati</taxon>
        <taxon>Bacteroidota</taxon>
        <taxon>Flavobacteriia</taxon>
        <taxon>Flavobacteriales</taxon>
        <taxon>Weeksellaceae</taxon>
        <taxon>Chryseobacterium group</taxon>
        <taxon>Chryseobacterium</taxon>
    </lineage>
</organism>
<gene>
    <name evidence="3" type="ORF">EG343_24375</name>
</gene>
<reference evidence="3 4" key="1">
    <citation type="submission" date="2018-11" db="EMBL/GenBank/DDBJ databases">
        <title>Proposal to divide the Flavobacteriaceae and reorganize its genera based on Amino Acid Identity values calculated from whole genome sequences.</title>
        <authorList>
            <person name="Nicholson A.C."/>
            <person name="Gulvik C.A."/>
            <person name="Whitney A.M."/>
            <person name="Humrighouse B.W."/>
            <person name="Bell M."/>
            <person name="Holmes B."/>
            <person name="Steigerwalt A.G."/>
            <person name="Villarma A."/>
            <person name="Sheth M."/>
            <person name="Batra D."/>
            <person name="Pryor J."/>
            <person name="Bernardet J.-F."/>
            <person name="Hugo C."/>
            <person name="Kampfer P."/>
            <person name="Newman J."/>
            <person name="McQuiston J.R."/>
        </authorList>
    </citation>
    <scope>NUCLEOTIDE SEQUENCE [LARGE SCALE GENOMIC DNA]</scope>
    <source>
        <strain evidence="3 4">G0041</strain>
    </source>
</reference>
<dbReference type="Proteomes" id="UP000278288">
    <property type="component" value="Chromosome"/>
</dbReference>
<proteinExistence type="predicted"/>
<feature type="chain" id="PRO_5042250315" evidence="2">
    <location>
        <begin position="23"/>
        <end position="443"/>
    </location>
</feature>
<name>A0AAD0YSQ8_CHRNA</name>